<evidence type="ECO:0000313" key="1">
    <source>
        <dbReference type="Proteomes" id="UP000887576"/>
    </source>
</evidence>
<name>A0AC34RBK1_9BILA</name>
<organism evidence="1 2">
    <name type="scientific">Panagrolaimus sp. JU765</name>
    <dbReference type="NCBI Taxonomy" id="591449"/>
    <lineage>
        <taxon>Eukaryota</taxon>
        <taxon>Metazoa</taxon>
        <taxon>Ecdysozoa</taxon>
        <taxon>Nematoda</taxon>
        <taxon>Chromadorea</taxon>
        <taxon>Rhabditida</taxon>
        <taxon>Tylenchina</taxon>
        <taxon>Panagrolaimomorpha</taxon>
        <taxon>Panagrolaimoidea</taxon>
        <taxon>Panagrolaimidae</taxon>
        <taxon>Panagrolaimus</taxon>
    </lineage>
</organism>
<proteinExistence type="predicted"/>
<protein>
    <submittedName>
        <fullName evidence="2">Uncharacterized protein</fullName>
    </submittedName>
</protein>
<dbReference type="Proteomes" id="UP000887576">
    <property type="component" value="Unplaced"/>
</dbReference>
<accession>A0AC34RBK1</accession>
<evidence type="ECO:0000313" key="2">
    <source>
        <dbReference type="WBParaSite" id="JU765_v2.g5288.t1"/>
    </source>
</evidence>
<sequence length="117" mass="13503">MIVGASLIAVSALWICLDLKFHLFDVLEDKDDGFLQWFAGFDCPPTGWSEWSTCQVNQTNASRSRQRANCAKINDFKPCFCLQVEDVFEFNASDTKTIYDTVFFPIILYNFKQYVFS</sequence>
<reference evidence="2" key="1">
    <citation type="submission" date="2022-11" db="UniProtKB">
        <authorList>
            <consortium name="WormBaseParasite"/>
        </authorList>
    </citation>
    <scope>IDENTIFICATION</scope>
</reference>
<dbReference type="WBParaSite" id="JU765_v2.g5288.t1">
    <property type="protein sequence ID" value="JU765_v2.g5288.t1"/>
    <property type="gene ID" value="JU765_v2.g5288"/>
</dbReference>